<evidence type="ECO:0000256" key="14">
    <source>
        <dbReference type="ARBA" id="ARBA00022989"/>
    </source>
</evidence>
<dbReference type="GO" id="GO:0002250">
    <property type="term" value="P:adaptive immune response"/>
    <property type="evidence" value="ECO:0007669"/>
    <property type="project" value="UniProtKB-KW"/>
</dbReference>
<dbReference type="InterPro" id="IPR003597">
    <property type="entry name" value="Ig_C1-set"/>
</dbReference>
<dbReference type="SMART" id="SM00921">
    <property type="entry name" value="MHC_II_beta"/>
    <property type="match status" value="1"/>
</dbReference>
<dbReference type="InterPro" id="IPR014745">
    <property type="entry name" value="MHC_II_a/b_N"/>
</dbReference>
<evidence type="ECO:0000256" key="12">
    <source>
        <dbReference type="ARBA" id="ARBA00022859"/>
    </source>
</evidence>
<sequence length="763" mass="84129">MRSPDLRPWASLLLADLALLWLLQGPLGALLPLGLPGLWLEGALRLGGLWGLLRLGGLLEGVEALLPILCLVNPLFLSLRALVLGALSAPLVRVAAATWAWLLLGYGAVGLSRALWAVLSPPGAKAEGQGQENRVLMWRLLKLSWPDLPFLVAAFSFLSLAVLGETVIPYYFGRVIDILGGDFDPDAFASAIFFVCLFSVGSSLCAGCRGSIFTFTMSRINLRIREMLFSSLLRQDLPFFQETKTGELNSRLSSDTKLMSNWLPYNTNVLSRSLVKVLGLYGFMLNLSPRLTFLSLFEVPLMIAAEKVYSARHQAVLWEIQDAAAKAGQVVRESVGGLQTVRSFGAEEQEVCRYKEALERCRRLWWRRDLEQALYLLLRRMLHLAMKVLLLNCALQQILAGDLTRGGLLSFLLYQEDVGDHMQTLVYMFGDMLSNVGAAEKVFRYLDRKPDVPPPGTLAPPTLQGRVNFQNVSFAYPSRPDQPALQGLTFTLSPGQMTALVGPNGSGKSTVAALLQNLYQPTEGHVLLDGKPVSEYEHHYLHRQVVLVGQEPVLFSGSVRDNITYGLKGCSDEKVLAAARAARAEEFIRELELGLDTEVGEKGSQLAVGQKQRLAIARALVRDPRVLILDEATSALDVECEQALGSLGGGLLIHGSQAGCFCDSRQRFSSDLGMFVALTELGKPDAERWNNRPDILARSRASVDMLCRRNYYLGAPFTVGRRVQPEVTVYPEKTPALQHRNLLLCLVTGFYPGDIKVTWFRNG</sequence>
<dbReference type="SMART" id="SM00382">
    <property type="entry name" value="AAA"/>
    <property type="match status" value="1"/>
</dbReference>
<dbReference type="InterPro" id="IPR013305">
    <property type="entry name" value="ABC_Tap-like"/>
</dbReference>
<evidence type="ECO:0000256" key="9">
    <source>
        <dbReference type="ARBA" id="ARBA00022840"/>
    </source>
</evidence>
<evidence type="ECO:0000256" key="7">
    <source>
        <dbReference type="ARBA" id="ARBA00022741"/>
    </source>
</evidence>
<dbReference type="Gene3D" id="2.60.40.10">
    <property type="entry name" value="Immunoglobulins"/>
    <property type="match status" value="1"/>
</dbReference>
<dbReference type="InterPro" id="IPR013783">
    <property type="entry name" value="Ig-like_fold"/>
</dbReference>
<dbReference type="GO" id="GO:0015421">
    <property type="term" value="F:ABC-type oligopeptide transporter activity"/>
    <property type="evidence" value="ECO:0007669"/>
    <property type="project" value="TreeGrafter"/>
</dbReference>
<feature type="transmembrane region" description="Helical" evidence="20">
    <location>
        <begin position="192"/>
        <end position="215"/>
    </location>
</feature>
<evidence type="ECO:0000256" key="5">
    <source>
        <dbReference type="ARBA" id="ARBA00022692"/>
    </source>
</evidence>
<keyword evidence="8" id="KW-0256">Endoplasmic reticulum</keyword>
<comment type="cofactor">
    <cofactor evidence="1">
        <name>Mg(2+)</name>
        <dbReference type="ChEBI" id="CHEBI:18420"/>
    </cofactor>
</comment>
<gene>
    <name evidence="24" type="ORF">M91_02553</name>
</gene>
<dbReference type="InterPro" id="IPR003439">
    <property type="entry name" value="ABC_transporter-like_ATP-bd"/>
</dbReference>
<evidence type="ECO:0000256" key="3">
    <source>
        <dbReference type="ARBA" id="ARBA00006493"/>
    </source>
</evidence>
<keyword evidence="15" id="KW-1064">Adaptive immunity</keyword>
<dbReference type="GO" id="GO:0019885">
    <property type="term" value="P:antigen processing and presentation of endogenous peptide antigen via MHC class I"/>
    <property type="evidence" value="ECO:0007669"/>
    <property type="project" value="InterPro"/>
</dbReference>
<dbReference type="GO" id="GO:0042613">
    <property type="term" value="C:MHC class II protein complex"/>
    <property type="evidence" value="ECO:0007669"/>
    <property type="project" value="InterPro"/>
</dbReference>
<evidence type="ECO:0000256" key="2">
    <source>
        <dbReference type="ARBA" id="ARBA00004477"/>
    </source>
</evidence>
<comment type="similarity">
    <text evidence="3">Belongs to the ABC transporter superfamily. ABCB family. MHC peptide exporter (TC 3.A.1.209) subfamily.</text>
</comment>
<feature type="domain" description="Ig-like" evidence="21">
    <location>
        <begin position="725"/>
        <end position="763"/>
    </location>
</feature>
<evidence type="ECO:0000313" key="25">
    <source>
        <dbReference type="Proteomes" id="UP000011080"/>
    </source>
</evidence>
<dbReference type="InterPro" id="IPR011162">
    <property type="entry name" value="MHC_I/II-like_Ag-recog"/>
</dbReference>
<keyword evidence="17" id="KW-0325">Glycoprotein</keyword>
<dbReference type="PRINTS" id="PR01897">
    <property type="entry name" value="TAP2PROTEIN"/>
</dbReference>
<feature type="domain" description="ABC transporter" evidence="22">
    <location>
        <begin position="467"/>
        <end position="706"/>
    </location>
</feature>
<dbReference type="GO" id="GO:0042825">
    <property type="term" value="C:TAP complex"/>
    <property type="evidence" value="ECO:0007669"/>
    <property type="project" value="InterPro"/>
</dbReference>
<dbReference type="GO" id="GO:0015433">
    <property type="term" value="F:ABC-type peptide antigen transporter activity"/>
    <property type="evidence" value="ECO:0007669"/>
    <property type="project" value="UniProtKB-EC"/>
</dbReference>
<dbReference type="GO" id="GO:0016887">
    <property type="term" value="F:ATP hydrolysis activity"/>
    <property type="evidence" value="ECO:0007669"/>
    <property type="project" value="InterPro"/>
</dbReference>
<dbReference type="Gene3D" id="1.20.1560.10">
    <property type="entry name" value="ABC transporter type 1, transmembrane domain"/>
    <property type="match status" value="1"/>
</dbReference>
<dbReference type="EMBL" id="JH880708">
    <property type="protein sequence ID" value="ELR59486.1"/>
    <property type="molecule type" value="Genomic_DNA"/>
</dbReference>
<dbReference type="GO" id="GO:0015031">
    <property type="term" value="P:protein transport"/>
    <property type="evidence" value="ECO:0007669"/>
    <property type="project" value="UniProtKB-KW"/>
</dbReference>
<dbReference type="InterPro" id="IPR036179">
    <property type="entry name" value="Ig-like_dom_sf"/>
</dbReference>
<dbReference type="Pfam" id="PF07654">
    <property type="entry name" value="C1-set"/>
    <property type="match status" value="1"/>
</dbReference>
<keyword evidence="9" id="KW-0067">ATP-binding</keyword>
<accession>L8ISY3</accession>
<dbReference type="PROSITE" id="PS50929">
    <property type="entry name" value="ABC_TM1F"/>
    <property type="match status" value="1"/>
</dbReference>
<dbReference type="GO" id="GO:0046872">
    <property type="term" value="F:metal ion binding"/>
    <property type="evidence" value="ECO:0007669"/>
    <property type="project" value="UniProtKB-KW"/>
</dbReference>
<organism evidence="24 25">
    <name type="scientific">Bos mutus</name>
    <name type="common">wild yak</name>
    <dbReference type="NCBI Taxonomy" id="72004"/>
    <lineage>
        <taxon>Eukaryota</taxon>
        <taxon>Metazoa</taxon>
        <taxon>Chordata</taxon>
        <taxon>Craniata</taxon>
        <taxon>Vertebrata</taxon>
        <taxon>Euteleostomi</taxon>
        <taxon>Mammalia</taxon>
        <taxon>Eutheria</taxon>
        <taxon>Laurasiatheria</taxon>
        <taxon>Artiodactyla</taxon>
        <taxon>Ruminantia</taxon>
        <taxon>Pecora</taxon>
        <taxon>Bovidae</taxon>
        <taxon>Bovinae</taxon>
        <taxon>Bos</taxon>
    </lineage>
</organism>
<keyword evidence="7" id="KW-0547">Nucleotide-binding</keyword>
<evidence type="ECO:0000259" key="23">
    <source>
        <dbReference type="PROSITE" id="PS50929"/>
    </source>
</evidence>
<comment type="subcellular location">
    <subcellularLocation>
        <location evidence="2">Endoplasmic reticulum membrane</location>
        <topology evidence="2">Multi-pass membrane protein</topology>
    </subcellularLocation>
</comment>
<dbReference type="Pfam" id="PF00005">
    <property type="entry name" value="ABC_tran"/>
    <property type="match status" value="1"/>
</dbReference>
<dbReference type="Gene3D" id="3.40.50.300">
    <property type="entry name" value="P-loop containing nucleotide triphosphate hydrolases"/>
    <property type="match status" value="1"/>
</dbReference>
<comment type="catalytic activity">
    <reaction evidence="19">
        <text>a peptide antigen(in) + ATP + H2O = a peptide antigen(out) + ADP + phosphate + H(+)</text>
        <dbReference type="Rhea" id="RHEA:65972"/>
        <dbReference type="Rhea" id="RHEA-COMP:16941"/>
        <dbReference type="ChEBI" id="CHEBI:15377"/>
        <dbReference type="ChEBI" id="CHEBI:15378"/>
        <dbReference type="ChEBI" id="CHEBI:30616"/>
        <dbReference type="ChEBI" id="CHEBI:43474"/>
        <dbReference type="ChEBI" id="CHEBI:166823"/>
        <dbReference type="ChEBI" id="CHEBI:456216"/>
        <dbReference type="EC" id="7.4.2.14"/>
    </reaction>
    <physiologicalReaction direction="left-to-right" evidence="19">
        <dbReference type="Rhea" id="RHEA:65973"/>
    </physiologicalReaction>
</comment>
<keyword evidence="5 20" id="KW-0812">Transmembrane</keyword>
<dbReference type="FunFam" id="1.20.1560.10:FF:000042">
    <property type="entry name" value="Antigen peptide transporter 2"/>
    <property type="match status" value="1"/>
</dbReference>
<dbReference type="SUPFAM" id="SSF54452">
    <property type="entry name" value="MHC antigen-recognition domain"/>
    <property type="match status" value="1"/>
</dbReference>
<keyword evidence="13" id="KW-0653">Protein transport</keyword>
<dbReference type="Pfam" id="PF00664">
    <property type="entry name" value="ABC_membrane"/>
    <property type="match status" value="1"/>
</dbReference>
<evidence type="ECO:0000256" key="13">
    <source>
        <dbReference type="ARBA" id="ARBA00022927"/>
    </source>
</evidence>
<keyword evidence="10" id="KW-0460">Magnesium</keyword>
<dbReference type="InterPro" id="IPR003593">
    <property type="entry name" value="AAA+_ATPase"/>
</dbReference>
<dbReference type="InterPro" id="IPR039421">
    <property type="entry name" value="Type_1_exporter"/>
</dbReference>
<dbReference type="PROSITE" id="PS00211">
    <property type="entry name" value="ABC_TRANSPORTER_1"/>
    <property type="match status" value="1"/>
</dbReference>
<evidence type="ECO:0000256" key="18">
    <source>
        <dbReference type="ARBA" id="ARBA00034522"/>
    </source>
</evidence>
<dbReference type="InterPro" id="IPR005293">
    <property type="entry name" value="Tap2/ABCB3"/>
</dbReference>
<dbReference type="PROSITE" id="PS50893">
    <property type="entry name" value="ABC_TRANSPORTER_2"/>
    <property type="match status" value="1"/>
</dbReference>
<evidence type="ECO:0000256" key="8">
    <source>
        <dbReference type="ARBA" id="ARBA00022824"/>
    </source>
</evidence>
<evidence type="ECO:0000256" key="17">
    <source>
        <dbReference type="ARBA" id="ARBA00023180"/>
    </source>
</evidence>
<dbReference type="AlphaFoldDB" id="L8ISY3"/>
<keyword evidence="16 20" id="KW-0472">Membrane</keyword>
<dbReference type="InterPro" id="IPR017871">
    <property type="entry name" value="ABC_transporter-like_CS"/>
</dbReference>
<dbReference type="NCBIfam" id="TIGR00958">
    <property type="entry name" value="3a01208"/>
    <property type="match status" value="1"/>
</dbReference>
<evidence type="ECO:0000256" key="11">
    <source>
        <dbReference type="ARBA" id="ARBA00022856"/>
    </source>
</evidence>
<dbReference type="PANTHER" id="PTHR43394:SF14">
    <property type="entry name" value="TRANSPORTER 2, ATP BINDING CASSETTE SUBFAMILY B"/>
    <property type="match status" value="1"/>
</dbReference>
<dbReference type="InterPro" id="IPR007110">
    <property type="entry name" value="Ig-like_dom"/>
</dbReference>
<dbReference type="PROSITE" id="PS50835">
    <property type="entry name" value="IG_LIKE"/>
    <property type="match status" value="1"/>
</dbReference>
<keyword evidence="11" id="KW-0571">Peptide transport</keyword>
<dbReference type="GO" id="GO:0005524">
    <property type="term" value="F:ATP binding"/>
    <property type="evidence" value="ECO:0007669"/>
    <property type="project" value="UniProtKB-KW"/>
</dbReference>
<evidence type="ECO:0000256" key="16">
    <source>
        <dbReference type="ARBA" id="ARBA00023136"/>
    </source>
</evidence>
<evidence type="ECO:0000256" key="19">
    <source>
        <dbReference type="ARBA" id="ARBA00048240"/>
    </source>
</evidence>
<dbReference type="Gene3D" id="3.10.320.10">
    <property type="entry name" value="Class II Histocompatibility Antigen, M Beta Chain, Chain B, domain 1"/>
    <property type="match status" value="1"/>
</dbReference>
<dbReference type="InterPro" id="IPR027417">
    <property type="entry name" value="P-loop_NTPase"/>
</dbReference>
<dbReference type="PANTHER" id="PTHR43394">
    <property type="entry name" value="ATP-DEPENDENT PERMEASE MDL1, MITOCHONDRIAL"/>
    <property type="match status" value="1"/>
</dbReference>
<evidence type="ECO:0000256" key="15">
    <source>
        <dbReference type="ARBA" id="ARBA00023130"/>
    </source>
</evidence>
<evidence type="ECO:0000259" key="21">
    <source>
        <dbReference type="PROSITE" id="PS50835"/>
    </source>
</evidence>
<feature type="non-terminal residue" evidence="24">
    <location>
        <position position="1"/>
    </location>
</feature>
<evidence type="ECO:0000256" key="10">
    <source>
        <dbReference type="ARBA" id="ARBA00022842"/>
    </source>
</evidence>
<evidence type="ECO:0000256" key="20">
    <source>
        <dbReference type="SAM" id="Phobius"/>
    </source>
</evidence>
<dbReference type="InterPro" id="IPR011527">
    <property type="entry name" value="ABC1_TM_dom"/>
</dbReference>
<dbReference type="Pfam" id="PF00969">
    <property type="entry name" value="MHC_II_beta"/>
    <property type="match status" value="1"/>
</dbReference>
<evidence type="ECO:0000259" key="22">
    <source>
        <dbReference type="PROSITE" id="PS50893"/>
    </source>
</evidence>
<protein>
    <recommendedName>
        <fullName evidence="18">ABC-type antigen peptide transporter</fullName>
        <ecNumber evidence="18">7.4.2.14</ecNumber>
    </recommendedName>
</protein>
<evidence type="ECO:0000256" key="4">
    <source>
        <dbReference type="ARBA" id="ARBA00022448"/>
    </source>
</evidence>
<dbReference type="Proteomes" id="UP000011080">
    <property type="component" value="Unassembled WGS sequence"/>
</dbReference>
<keyword evidence="4" id="KW-0813">Transport</keyword>
<dbReference type="SUPFAM" id="SSF48726">
    <property type="entry name" value="Immunoglobulin"/>
    <property type="match status" value="1"/>
</dbReference>
<dbReference type="SUPFAM" id="SSF52540">
    <property type="entry name" value="P-loop containing nucleoside triphosphate hydrolases"/>
    <property type="match status" value="1"/>
</dbReference>
<evidence type="ECO:0000256" key="6">
    <source>
        <dbReference type="ARBA" id="ARBA00022723"/>
    </source>
</evidence>
<keyword evidence="12" id="KW-0391">Immunity</keyword>
<dbReference type="CDD" id="cd18590">
    <property type="entry name" value="ABC_6TM_TAP2"/>
    <property type="match status" value="1"/>
</dbReference>
<dbReference type="STRING" id="72004.ENSBMUP00000010277"/>
<dbReference type="SUPFAM" id="SSF90123">
    <property type="entry name" value="ABC transporter transmembrane region"/>
    <property type="match status" value="1"/>
</dbReference>
<dbReference type="InterPro" id="IPR000353">
    <property type="entry name" value="MHC_II_b_N"/>
</dbReference>
<name>L8ISY3_9CETA</name>
<dbReference type="GO" id="GO:0042287">
    <property type="term" value="F:MHC protein binding"/>
    <property type="evidence" value="ECO:0007669"/>
    <property type="project" value="InterPro"/>
</dbReference>
<feature type="domain" description="ABC transmembrane type-1" evidence="23">
    <location>
        <begin position="152"/>
        <end position="434"/>
    </location>
</feature>
<keyword evidence="6" id="KW-0479">Metal-binding</keyword>
<reference evidence="24 25" key="1">
    <citation type="journal article" date="2012" name="Nat. Genet.">
        <title>The yak genome and adaptation to life at high altitude.</title>
        <authorList>
            <person name="Qiu Q."/>
            <person name="Zhang G."/>
            <person name="Ma T."/>
            <person name="Qian W."/>
            <person name="Wang J."/>
            <person name="Ye Z."/>
            <person name="Cao C."/>
            <person name="Hu Q."/>
            <person name="Kim J."/>
            <person name="Larkin D.M."/>
            <person name="Auvil L."/>
            <person name="Capitanu B."/>
            <person name="Ma J."/>
            <person name="Lewin H.A."/>
            <person name="Qian X."/>
            <person name="Lang Y."/>
            <person name="Zhou R."/>
            <person name="Wang L."/>
            <person name="Wang K."/>
            <person name="Xia J."/>
            <person name="Liao S."/>
            <person name="Pan S."/>
            <person name="Lu X."/>
            <person name="Hou H."/>
            <person name="Wang Y."/>
            <person name="Zang X."/>
            <person name="Yin Y."/>
            <person name="Ma H."/>
            <person name="Zhang J."/>
            <person name="Wang Z."/>
            <person name="Zhang Y."/>
            <person name="Zhang D."/>
            <person name="Yonezawa T."/>
            <person name="Hasegawa M."/>
            <person name="Zhong Y."/>
            <person name="Liu W."/>
            <person name="Zhang Y."/>
            <person name="Huang Z."/>
            <person name="Zhang S."/>
            <person name="Long R."/>
            <person name="Yang H."/>
            <person name="Wang J."/>
            <person name="Lenstra J.A."/>
            <person name="Cooper D.N."/>
            <person name="Wu Y."/>
            <person name="Wang J."/>
            <person name="Shi P."/>
            <person name="Wang J."/>
            <person name="Liu J."/>
        </authorList>
    </citation>
    <scope>NUCLEOTIDE SEQUENCE [LARGE SCALE GENOMIC DNA]</scope>
    <source>
        <strain evidence="25">yakQH1</strain>
    </source>
</reference>
<keyword evidence="14 20" id="KW-1133">Transmembrane helix</keyword>
<proteinExistence type="inferred from homology"/>
<evidence type="ECO:0000256" key="1">
    <source>
        <dbReference type="ARBA" id="ARBA00001946"/>
    </source>
</evidence>
<dbReference type="EC" id="7.4.2.14" evidence="18"/>
<dbReference type="InterPro" id="IPR036640">
    <property type="entry name" value="ABC1_TM_sf"/>
</dbReference>
<evidence type="ECO:0000313" key="24">
    <source>
        <dbReference type="EMBL" id="ELR59486.1"/>
    </source>
</evidence>
<feature type="transmembrane region" description="Helical" evidence="20">
    <location>
        <begin position="148"/>
        <end position="172"/>
    </location>
</feature>